<evidence type="ECO:0000256" key="3">
    <source>
        <dbReference type="SAM" id="Phobius"/>
    </source>
</evidence>
<dbReference type="InterPro" id="IPR027383">
    <property type="entry name" value="Znf_put"/>
</dbReference>
<comment type="similarity">
    <text evidence="1">Belongs to the zinc-associated anti-sigma factor (ZAS) superfamily. Anti-sigma-W factor family.</text>
</comment>
<dbReference type="EMBL" id="JBHUIO010000002">
    <property type="protein sequence ID" value="MFD2169183.1"/>
    <property type="molecule type" value="Genomic_DNA"/>
</dbReference>
<evidence type="ECO:0000313" key="6">
    <source>
        <dbReference type="Proteomes" id="UP001597343"/>
    </source>
</evidence>
<proteinExistence type="inferred from homology"/>
<evidence type="ECO:0000256" key="1">
    <source>
        <dbReference type="ARBA" id="ARBA00024353"/>
    </source>
</evidence>
<dbReference type="Pfam" id="PF13490">
    <property type="entry name" value="zf-HC2"/>
    <property type="match status" value="1"/>
</dbReference>
<feature type="transmembrane region" description="Helical" evidence="3">
    <location>
        <begin position="83"/>
        <end position="107"/>
    </location>
</feature>
<evidence type="ECO:0000259" key="4">
    <source>
        <dbReference type="Pfam" id="PF13490"/>
    </source>
</evidence>
<dbReference type="Proteomes" id="UP001597343">
    <property type="component" value="Unassembled WGS sequence"/>
</dbReference>
<gene>
    <name evidence="5" type="ORF">ACFSOY_04005</name>
</gene>
<reference evidence="6" key="1">
    <citation type="journal article" date="2019" name="Int. J. Syst. Evol. Microbiol.">
        <title>The Global Catalogue of Microorganisms (GCM) 10K type strain sequencing project: providing services to taxonomists for standard genome sequencing and annotation.</title>
        <authorList>
            <consortium name="The Broad Institute Genomics Platform"/>
            <consortium name="The Broad Institute Genome Sequencing Center for Infectious Disease"/>
            <person name="Wu L."/>
            <person name="Ma J."/>
        </authorList>
    </citation>
    <scope>NUCLEOTIDE SEQUENCE [LARGE SCALE GENOMIC DNA]</scope>
    <source>
        <strain evidence="6">CGMCC 1.13574</strain>
    </source>
</reference>
<name>A0ABW4ZUR5_9BACL</name>
<dbReference type="RefSeq" id="WP_386044231.1">
    <property type="nucleotide sequence ID" value="NZ_JBHUIO010000002.1"/>
</dbReference>
<evidence type="ECO:0000313" key="5">
    <source>
        <dbReference type="EMBL" id="MFD2169183.1"/>
    </source>
</evidence>
<dbReference type="InterPro" id="IPR041916">
    <property type="entry name" value="Anti_sigma_zinc_sf"/>
</dbReference>
<comment type="caution">
    <text evidence="5">The sequence shown here is derived from an EMBL/GenBank/DDBJ whole genome shotgun (WGS) entry which is preliminary data.</text>
</comment>
<dbReference type="Gene3D" id="1.10.10.1320">
    <property type="entry name" value="Anti-sigma factor, zinc-finger domain"/>
    <property type="match status" value="1"/>
</dbReference>
<accession>A0ABW4ZUR5</accession>
<keyword evidence="6" id="KW-1185">Reference proteome</keyword>
<keyword evidence="3" id="KW-1133">Transmembrane helix</keyword>
<keyword evidence="3" id="KW-0812">Transmembrane</keyword>
<sequence>MTHDSFRELIQREIDGDLTSQELVLLKSHIASCDDCRREWEDYKRLADLFGNLPKAMPEKSFVKLMEPDLPQVLEKKRRLPRFFWPGITAAAALVLAVSLSDFWGLFSPSRPENIEVEQSPVVQQPAPEERLAITAEGNRPETKLITQETVKEKPAVQVVAVSKNELDKVRDQTGVKVEATKVGDATLSSAQNGVVVVTVDSRPTDVKVDGDNVTVVVAPDRQVEKRDGSDVRIYGIAGLGDQGGGEKTVTFTDEQGNVIERAKVNLTPISGPLDLNISRAITNAHKADPSSQTWAKDPYQVVVHSLKELGFAPTAIVSQSNELSVVTVTQDDHKYQILLKESSDGFWQPTQISRVIQPHNAELIERKAIAYLADQKAKGAIHNFGEVYLMERRDDLLKIMVRVERKDQSGAILVERSSYEFQVIRSSTGDVRLGDQVKVKALP</sequence>
<organism evidence="5 6">
    <name type="scientific">Tumebacillus lipolyticus</name>
    <dbReference type="NCBI Taxonomy" id="1280370"/>
    <lineage>
        <taxon>Bacteria</taxon>
        <taxon>Bacillati</taxon>
        <taxon>Bacillota</taxon>
        <taxon>Bacilli</taxon>
        <taxon>Bacillales</taxon>
        <taxon>Alicyclobacillaceae</taxon>
        <taxon>Tumebacillus</taxon>
    </lineage>
</organism>
<keyword evidence="3" id="KW-0472">Membrane</keyword>
<evidence type="ECO:0000256" key="2">
    <source>
        <dbReference type="ARBA" id="ARBA00024438"/>
    </source>
</evidence>
<protein>
    <recommendedName>
        <fullName evidence="2">Anti-sigma-W factor RsiW</fullName>
    </recommendedName>
</protein>
<feature type="domain" description="Putative zinc-finger" evidence="4">
    <location>
        <begin position="6"/>
        <end position="37"/>
    </location>
</feature>